<dbReference type="RefSeq" id="WP_062153860.1">
    <property type="nucleotide sequence ID" value="NZ_CP012373.2"/>
</dbReference>
<keyword evidence="3" id="KW-1185">Reference proteome</keyword>
<proteinExistence type="predicted"/>
<evidence type="ECO:0008006" key="4">
    <source>
        <dbReference type="Google" id="ProtNLM"/>
    </source>
</evidence>
<keyword evidence="1" id="KW-1133">Transmembrane helix</keyword>
<keyword evidence="1" id="KW-0472">Membrane</keyword>
<name>A0A2N9YF15_9GAMM</name>
<keyword evidence="1" id="KW-0812">Transmembrane</keyword>
<dbReference type="AlphaFoldDB" id="A0A2N9YF15"/>
<sequence length="98" mass="11519">MSATSSSFKHYILLGLGLTFFWLFSILFMLELDLRLLQIMTPSELGNVIYVLSAPLVFMWLAIGYLQIMDDYKKMQKELVILRQMFTDLKQRLDKMSD</sequence>
<evidence type="ECO:0000313" key="2">
    <source>
        <dbReference type="EMBL" id="AUI69026.1"/>
    </source>
</evidence>
<dbReference type="EMBL" id="CP018889">
    <property type="protein sequence ID" value="AUI69026.1"/>
    <property type="molecule type" value="Genomic_DNA"/>
</dbReference>
<feature type="transmembrane region" description="Helical" evidence="1">
    <location>
        <begin position="12"/>
        <end position="30"/>
    </location>
</feature>
<accession>A0A2N9YF15</accession>
<organism evidence="2 3">
    <name type="scientific">Beggiatoa leptomitoformis</name>
    <dbReference type="NCBI Taxonomy" id="288004"/>
    <lineage>
        <taxon>Bacteria</taxon>
        <taxon>Pseudomonadati</taxon>
        <taxon>Pseudomonadota</taxon>
        <taxon>Gammaproteobacteria</taxon>
        <taxon>Thiotrichales</taxon>
        <taxon>Thiotrichaceae</taxon>
        <taxon>Beggiatoa</taxon>
    </lineage>
</organism>
<dbReference type="KEGG" id="blep:AL038_14090"/>
<evidence type="ECO:0000256" key="1">
    <source>
        <dbReference type="SAM" id="Phobius"/>
    </source>
</evidence>
<protein>
    <recommendedName>
        <fullName evidence="4">DUF4282 domain-containing protein</fullName>
    </recommendedName>
</protein>
<reference evidence="3" key="1">
    <citation type="submission" date="2016-12" db="EMBL/GenBank/DDBJ databases">
        <title>Complete Genome Sequence of Beggiatoa leptomitiformis D-401.</title>
        <authorList>
            <person name="Fomenkov A."/>
            <person name="Vincze T."/>
            <person name="Grabovich M."/>
            <person name="Anton B.P."/>
            <person name="Dubinina G."/>
            <person name="Orlova M."/>
            <person name="Belousova E."/>
            <person name="Roberts R.J."/>
        </authorList>
    </citation>
    <scope>NUCLEOTIDE SEQUENCE [LARGE SCALE GENOMIC DNA]</scope>
    <source>
        <strain evidence="3">D-401</strain>
    </source>
</reference>
<dbReference type="Proteomes" id="UP000234271">
    <property type="component" value="Chromosome"/>
</dbReference>
<dbReference type="OrthoDB" id="9949498at2"/>
<feature type="transmembrane region" description="Helical" evidence="1">
    <location>
        <begin position="50"/>
        <end position="68"/>
    </location>
</feature>
<gene>
    <name evidence="2" type="ORF">BLE401_10165</name>
</gene>
<evidence type="ECO:0000313" key="3">
    <source>
        <dbReference type="Proteomes" id="UP000234271"/>
    </source>
</evidence>
<dbReference type="STRING" id="288004.AL038_14090"/>